<dbReference type="InterPro" id="IPR025101">
    <property type="entry name" value="DUF4012"/>
</dbReference>
<evidence type="ECO:0000313" key="3">
    <source>
        <dbReference type="EMBL" id="OGD78916.1"/>
    </source>
</evidence>
<keyword evidence="2" id="KW-1133">Transmembrane helix</keyword>
<proteinExistence type="predicted"/>
<dbReference type="Proteomes" id="UP000176682">
    <property type="component" value="Unassembled WGS sequence"/>
</dbReference>
<accession>A0A1F5FH20</accession>
<feature type="region of interest" description="Disordered" evidence="1">
    <location>
        <begin position="1"/>
        <end position="22"/>
    </location>
</feature>
<dbReference type="Pfam" id="PF13196">
    <property type="entry name" value="DUF4012"/>
    <property type="match status" value="1"/>
</dbReference>
<sequence>MELKPLDLSSPEDNPPATASHILLPPKKSRIPKPLLIIGAVVLVLLLTLGVTGLLAFTALNSLKTPAQATLTSVKGVVTAIQSQNLIEAENQITESQKHLQEVETNYKRFSFVRLIPFVSAYYNDGLHGLNAGKSGLEAGTLFVKAIEPYADILGLKVKDGAAVDITSAEDRIVFLVQTLDAISPQLDEIATKLKDAEKEFSQINPNRYPSSIGGQSIRSRLIEAQSSLKIASETLTEAKPLISLLPELLGQSGEKTYMLLFQNDAEIRPTGGFMTAYAYIKVIKGKITPLDSYDIYQLDSRFTKNVPAPDVIKKYLEENVWHLRNMNISPDFRVSMDTFTGFLRDIPGNRAVDGIIAMDTQVPVKLIEILGPIGVGGWGNFTAEIDKRCDCAQVIYALEEIADKPTNKINEGRKAVLGPLMHSIMANAMGSPKSSWPKLVNAGIDMIRQKHVLMYFFDSKLQTLAESFNAAGRITPAEGDYLHINGANFGGAKSNMFVKEQVEQDYEISDSGEITKTVTVSYNNPYPGSDCNLERGGLCLNGRLRQYVRFYVPKGSTLVEMIGSEVAATSTEDLGKTVFEGFFTLRPQSQSKLVVKYKLPGTYTTPLPLTIQKQPGTGNIIHNIVFNGQPQTVELNTDVKLQLQ</sequence>
<name>A0A1F5FH20_9BACT</name>
<comment type="caution">
    <text evidence="3">The sequence shown here is derived from an EMBL/GenBank/DDBJ whole genome shotgun (WGS) entry which is preliminary data.</text>
</comment>
<feature type="transmembrane region" description="Helical" evidence="2">
    <location>
        <begin position="35"/>
        <end position="60"/>
    </location>
</feature>
<evidence type="ECO:0000256" key="1">
    <source>
        <dbReference type="SAM" id="MobiDB-lite"/>
    </source>
</evidence>
<dbReference type="AlphaFoldDB" id="A0A1F5FH20"/>
<evidence type="ECO:0000256" key="2">
    <source>
        <dbReference type="SAM" id="Phobius"/>
    </source>
</evidence>
<keyword evidence="2" id="KW-0472">Membrane</keyword>
<organism evidence="3 4">
    <name type="scientific">Candidatus Collierbacteria bacterium RIFOXYB1_FULL_49_13</name>
    <dbReference type="NCBI Taxonomy" id="1817728"/>
    <lineage>
        <taxon>Bacteria</taxon>
        <taxon>Candidatus Collieribacteriota</taxon>
    </lineage>
</organism>
<keyword evidence="2" id="KW-0812">Transmembrane</keyword>
<protein>
    <recommendedName>
        <fullName evidence="5">DUF4012 domain-containing protein</fullName>
    </recommendedName>
</protein>
<dbReference type="EMBL" id="MFAM01000031">
    <property type="protein sequence ID" value="OGD78916.1"/>
    <property type="molecule type" value="Genomic_DNA"/>
</dbReference>
<evidence type="ECO:0000313" key="4">
    <source>
        <dbReference type="Proteomes" id="UP000176682"/>
    </source>
</evidence>
<gene>
    <name evidence="3" type="ORF">A2368_04525</name>
</gene>
<evidence type="ECO:0008006" key="5">
    <source>
        <dbReference type="Google" id="ProtNLM"/>
    </source>
</evidence>
<reference evidence="3 4" key="1">
    <citation type="journal article" date="2016" name="Nat. Commun.">
        <title>Thousands of microbial genomes shed light on interconnected biogeochemical processes in an aquifer system.</title>
        <authorList>
            <person name="Anantharaman K."/>
            <person name="Brown C.T."/>
            <person name="Hug L.A."/>
            <person name="Sharon I."/>
            <person name="Castelle C.J."/>
            <person name="Probst A.J."/>
            <person name="Thomas B.C."/>
            <person name="Singh A."/>
            <person name="Wilkins M.J."/>
            <person name="Karaoz U."/>
            <person name="Brodie E.L."/>
            <person name="Williams K.H."/>
            <person name="Hubbard S.S."/>
            <person name="Banfield J.F."/>
        </authorList>
    </citation>
    <scope>NUCLEOTIDE SEQUENCE [LARGE SCALE GENOMIC DNA]</scope>
</reference>